<organism evidence="2 3">
    <name type="scientific">Mucilaginibacter ginsenosidivorans</name>
    <dbReference type="NCBI Taxonomy" id="398053"/>
    <lineage>
        <taxon>Bacteria</taxon>
        <taxon>Pseudomonadati</taxon>
        <taxon>Bacteroidota</taxon>
        <taxon>Sphingobacteriia</taxon>
        <taxon>Sphingobacteriales</taxon>
        <taxon>Sphingobacteriaceae</taxon>
        <taxon>Mucilaginibacter</taxon>
    </lineage>
</organism>
<keyword evidence="2" id="KW-0378">Hydrolase</keyword>
<dbReference type="InterPro" id="IPR013830">
    <property type="entry name" value="SGNH_hydro"/>
</dbReference>
<dbReference type="OrthoDB" id="9794725at2"/>
<dbReference type="EMBL" id="CP042436">
    <property type="protein sequence ID" value="QEC63572.1"/>
    <property type="molecule type" value="Genomic_DNA"/>
</dbReference>
<reference evidence="2 3" key="1">
    <citation type="journal article" date="2017" name="Curr. Microbiol.">
        <title>Mucilaginibacter ginsenosidivorans sp. nov., Isolated from Soil of Ginseng Field.</title>
        <authorList>
            <person name="Kim M.M."/>
            <person name="Siddiqi M.Z."/>
            <person name="Im W.T."/>
        </authorList>
    </citation>
    <scope>NUCLEOTIDE SEQUENCE [LARGE SCALE GENOMIC DNA]</scope>
    <source>
        <strain evidence="2 3">Gsoil 3017</strain>
    </source>
</reference>
<dbReference type="Pfam" id="PF13472">
    <property type="entry name" value="Lipase_GDSL_2"/>
    <property type="match status" value="1"/>
</dbReference>
<feature type="domain" description="SGNH hydrolase-type esterase" evidence="1">
    <location>
        <begin position="42"/>
        <end position="221"/>
    </location>
</feature>
<keyword evidence="3" id="KW-1185">Reference proteome</keyword>
<evidence type="ECO:0000313" key="3">
    <source>
        <dbReference type="Proteomes" id="UP000321479"/>
    </source>
</evidence>
<accession>A0A5B8UXA0</accession>
<dbReference type="Gene3D" id="3.40.50.1110">
    <property type="entry name" value="SGNH hydrolase"/>
    <property type="match status" value="1"/>
</dbReference>
<dbReference type="Proteomes" id="UP000321479">
    <property type="component" value="Chromosome"/>
</dbReference>
<gene>
    <name evidence="2" type="ORF">FRZ54_13620</name>
</gene>
<dbReference type="GO" id="GO:0016788">
    <property type="term" value="F:hydrolase activity, acting on ester bonds"/>
    <property type="evidence" value="ECO:0007669"/>
    <property type="project" value="UniProtKB-ARBA"/>
</dbReference>
<name>A0A5B8UXA0_9SPHI</name>
<evidence type="ECO:0000259" key="1">
    <source>
        <dbReference type="Pfam" id="PF13472"/>
    </source>
</evidence>
<protein>
    <submittedName>
        <fullName evidence="2">SGNH/GDSL hydrolase family protein</fullName>
    </submittedName>
</protein>
<dbReference type="KEGG" id="mgin:FRZ54_13620"/>
<sequence length="240" mass="25853">MKLLKLSLLSLAICCAGCKKNTPVDPQNPDPQPQITPTIVILGSSTAVGDGASPIDSSWAKRMTATINKGGTKANVINLAAPGYVTYQAMPTGYHVASRPDPDTARNITKALSYKPALVIIAFPTNDIADNYSDDEIMNNYAKMAHTLDSAKVQYIIGGTQPRNFATADQRMRLKTLDDKIISTYTIHVDDSLDDLSNPDYSIKSVYSAGDGIHVNNAGHNVIYVATMKQPILTQVLGLK</sequence>
<dbReference type="RefSeq" id="WP_147032147.1">
    <property type="nucleotide sequence ID" value="NZ_CP042436.1"/>
</dbReference>
<proteinExistence type="predicted"/>
<dbReference type="SUPFAM" id="SSF52266">
    <property type="entry name" value="SGNH hydrolase"/>
    <property type="match status" value="1"/>
</dbReference>
<evidence type="ECO:0000313" key="2">
    <source>
        <dbReference type="EMBL" id="QEC63572.1"/>
    </source>
</evidence>
<dbReference type="AlphaFoldDB" id="A0A5B8UXA0"/>
<dbReference type="CDD" id="cd00229">
    <property type="entry name" value="SGNH_hydrolase"/>
    <property type="match status" value="1"/>
</dbReference>
<dbReference type="InterPro" id="IPR036514">
    <property type="entry name" value="SGNH_hydro_sf"/>
</dbReference>